<dbReference type="InterPro" id="IPR039685">
    <property type="entry name" value="FANCE"/>
</dbReference>
<protein>
    <submittedName>
        <fullName evidence="2">Uncharacterized protein</fullName>
    </submittedName>
</protein>
<reference evidence="2 3" key="1">
    <citation type="journal article" date="2023" name="Nat. Commun.">
        <title>Origin of minicircular mitochondrial genomes in red algae.</title>
        <authorList>
            <person name="Lee Y."/>
            <person name="Cho C.H."/>
            <person name="Lee Y.M."/>
            <person name="Park S.I."/>
            <person name="Yang J.H."/>
            <person name="West J.A."/>
            <person name="Bhattacharya D."/>
            <person name="Yoon H.S."/>
        </authorList>
    </citation>
    <scope>NUCLEOTIDE SEQUENCE [LARGE SCALE GENOMIC DNA]</scope>
    <source>
        <strain evidence="2 3">CCMP1338</strain>
        <tissue evidence="2">Whole cell</tissue>
    </source>
</reference>
<dbReference type="GO" id="GO:0036297">
    <property type="term" value="P:interstrand cross-link repair"/>
    <property type="evidence" value="ECO:0007669"/>
    <property type="project" value="InterPro"/>
</dbReference>
<accession>A0AAV8UZ43</accession>
<dbReference type="PANTHER" id="PTHR32094:SF5">
    <property type="entry name" value="FANCONI ANEMIA GROUP E PROTEIN"/>
    <property type="match status" value="1"/>
</dbReference>
<name>A0AAV8UZ43_9RHOD</name>
<dbReference type="Proteomes" id="UP001157974">
    <property type="component" value="Unassembled WGS sequence"/>
</dbReference>
<gene>
    <name evidence="2" type="ORF">NDN08_002830</name>
</gene>
<dbReference type="Gene3D" id="1.25.40.480">
    <property type="match status" value="1"/>
</dbReference>
<dbReference type="EMBL" id="JAMWBK010000003">
    <property type="protein sequence ID" value="KAJ8906337.1"/>
    <property type="molecule type" value="Genomic_DNA"/>
</dbReference>
<feature type="region of interest" description="Disordered" evidence="1">
    <location>
        <begin position="89"/>
        <end position="118"/>
    </location>
</feature>
<keyword evidence="3" id="KW-1185">Reference proteome</keyword>
<evidence type="ECO:0000256" key="1">
    <source>
        <dbReference type="SAM" id="MobiDB-lite"/>
    </source>
</evidence>
<comment type="caution">
    <text evidence="2">The sequence shown here is derived from an EMBL/GenBank/DDBJ whole genome shotgun (WGS) entry which is preliminary data.</text>
</comment>
<dbReference type="GO" id="GO:0043240">
    <property type="term" value="C:Fanconi anaemia nuclear complex"/>
    <property type="evidence" value="ECO:0007669"/>
    <property type="project" value="InterPro"/>
</dbReference>
<evidence type="ECO:0000313" key="3">
    <source>
        <dbReference type="Proteomes" id="UP001157974"/>
    </source>
</evidence>
<proteinExistence type="predicted"/>
<evidence type="ECO:0000313" key="2">
    <source>
        <dbReference type="EMBL" id="KAJ8906337.1"/>
    </source>
</evidence>
<dbReference type="PANTHER" id="PTHR32094">
    <property type="entry name" value="FANCONI ANEMIA GROUP E PROTEIN"/>
    <property type="match status" value="1"/>
</dbReference>
<organism evidence="2 3">
    <name type="scientific">Rhodosorus marinus</name>
    <dbReference type="NCBI Taxonomy" id="101924"/>
    <lineage>
        <taxon>Eukaryota</taxon>
        <taxon>Rhodophyta</taxon>
        <taxon>Stylonematophyceae</taxon>
        <taxon>Stylonematales</taxon>
        <taxon>Stylonemataceae</taxon>
        <taxon>Rhodosorus</taxon>
    </lineage>
</organism>
<feature type="compositionally biased region" description="Basic and acidic residues" evidence="1">
    <location>
        <begin position="89"/>
        <end position="112"/>
    </location>
</feature>
<sequence>MKRPRSTKVDTGTNEGWIPGKRFRSSACLKACKHDPVKAVEWAKDAVERLPNVPIREQRNLAVVLKALEYRFESRILHAAKSKLKNDFSREIYPSRDQHEPPIEEHQRDTDHPNVPNRASSETLAVRAENSHQFLVEKKSLDTSAQLEDTQRDPQSSLVGDELELWKSLDSWGRQNDTMRRLKLPKASLKAFLNSTHLELWASLAESDKSWSDESLALMVDQLLQEEDMCYRVANACMKYSICPRLVALNASATREFMSSTVRLCTSYPRAALETLFPECLDHLSVAIAEVLTRVSREIGKPEFSEAALEQTCRKIWNESAVKLVEGLFTSCKPEGESVKYMISAFDRNSSNLGSSVRFAKLAMLILNRTPADDLRPYRDTLFCALSRCDSFLAKNLTKRMRP</sequence>
<dbReference type="AlphaFoldDB" id="A0AAV8UZ43"/>